<dbReference type="SUPFAM" id="SSF48464">
    <property type="entry name" value="ENTH/VHS domain"/>
    <property type="match status" value="1"/>
</dbReference>
<dbReference type="Proteomes" id="UP001219518">
    <property type="component" value="Unassembled WGS sequence"/>
</dbReference>
<dbReference type="InterPro" id="IPR006569">
    <property type="entry name" value="CID_dom"/>
</dbReference>
<dbReference type="FunFam" id="3.90.640.10:FF:000010">
    <property type="entry name" value="heat shock 70 kDa protein 14"/>
    <property type="match status" value="1"/>
</dbReference>
<dbReference type="FunFam" id="3.30.30.30:FF:000005">
    <property type="entry name" value="Heat shock protein ssb1"/>
    <property type="match status" value="1"/>
</dbReference>
<evidence type="ECO:0000313" key="9">
    <source>
        <dbReference type="EMBL" id="KAK3915540.1"/>
    </source>
</evidence>
<dbReference type="InterPro" id="IPR008942">
    <property type="entry name" value="ENTH_VHS"/>
</dbReference>
<evidence type="ECO:0000259" key="8">
    <source>
        <dbReference type="PROSITE" id="PS51391"/>
    </source>
</evidence>
<dbReference type="Pfam" id="PF16566">
    <property type="entry name" value="CREPT"/>
    <property type="match status" value="1"/>
</dbReference>
<comment type="caution">
    <text evidence="9">The sequence shown here is derived from an EMBL/GenBank/DDBJ whole genome shotgun (WGS) entry which is preliminary data.</text>
</comment>
<dbReference type="InterPro" id="IPR029048">
    <property type="entry name" value="HSP70_C_sf"/>
</dbReference>
<dbReference type="Gene3D" id="2.60.34.10">
    <property type="entry name" value="Substrate Binding Domain Of DNAk, Chain A, domain 1"/>
    <property type="match status" value="1"/>
</dbReference>
<keyword evidence="4" id="KW-0067">ATP-binding</keyword>
<name>A0AAE1H833_9NEOP</name>
<dbReference type="Pfam" id="PF00012">
    <property type="entry name" value="HSP70"/>
    <property type="match status" value="1"/>
</dbReference>
<dbReference type="PROSITE" id="PS00329">
    <property type="entry name" value="HSP70_2"/>
    <property type="match status" value="1"/>
</dbReference>
<dbReference type="CDD" id="cd17002">
    <property type="entry name" value="CID_RPRD1"/>
    <property type="match status" value="1"/>
</dbReference>
<evidence type="ECO:0000256" key="4">
    <source>
        <dbReference type="ARBA" id="ARBA00022840"/>
    </source>
</evidence>
<sequence length="995" mass="109933">MNGKVEIIANGMGYRTTPSYVAFTAQERLVGDPAKSQAATNPSNTVFDAKRLIGRRFNDPQGARGPAPLAVVNQNGAPMIEVQDRGRTRKLSPVEVSAIVLAHMKDIAQTFLGTKVTDAVVTVPAYFNDAQRQATKDAGTVAGLTVLRVLNEPTAAALAYGQLMDTRSTRNVLIFDLGGGTLDVSLLTVREGLQFEVQSTNGNTHLGGRDFDNLLVQHLADVFRRKHGKDVTSNPRAMGRLRAAAEKAKHNLSFSTEVSIEVDVLVDGIDFHTRVSRARFEDLCASLFLETLEPVKRALEDAKLTKEAVHDVVLVGGSTRIPKIQAILQRFFDGKQLNLSINPDEAVAQGAAVQAAILVKDDSWVIRNLVLRDVIPLSLGIGLEDGGMKRIVERNTRIPCQRQGGTKTCVDNQASVLFEVYEGERPLVRDNNLLGSYVIDNIPPGPRGAVKFDTTFSIDADGILTVTSRERRTGVSQRITIGSDQHRLSRQEVQAMLREAELYRAQDERQKRCLEGRRKLENLAYSMKQALREGGGPEAEGLELALVKVGGGAEAEDGVEEAVGLGLGLGAGAAAGATTGPGAGRLSAEERAAAERAYREVLDWLETEQAQAEVDEYENRYQRLKAFWRTCKQATMSGFTEAGLVKRLTELNNSAQSIQTLSIWLIHHRKHHQNIVKTWFKELLKAKDSKKLTYMYLANDVIQNSKKKGPEFGKEFGNVLRKSFEAVASSGDEKTTGSLERILQIWGERNVYEKQMIAEFRKGLTDSTTNNDTPPKKKHKPETPKPAPTSVDARIASMANSYYNPLHDKMHDKKRRHSETEIEVEGTKEVHITLSPRTPPGDPPEPEELIKALKDLENEASADVEVRERIAKLPREVSEVSLLERLQDKVAAERLAVQVNDAVNLLTNYIARLTKEMEQRKNVGNMLRDYLQAQQDLLEQAQQRLLESDEKLQKVHGLRTELRNHLQNLPDLTQLPDVTGGLAPLPSAGDLFSAN</sequence>
<keyword evidence="9" id="KW-0346">Stress response</keyword>
<dbReference type="InterPro" id="IPR018181">
    <property type="entry name" value="Heat_shock_70_CS"/>
</dbReference>
<dbReference type="PRINTS" id="PR00301">
    <property type="entry name" value="HEATSHOCK70"/>
</dbReference>
<dbReference type="Gene3D" id="6.10.250.2560">
    <property type="match status" value="1"/>
</dbReference>
<dbReference type="Gene3D" id="3.30.420.40">
    <property type="match status" value="2"/>
</dbReference>
<evidence type="ECO:0000256" key="5">
    <source>
        <dbReference type="ARBA" id="ARBA00023242"/>
    </source>
</evidence>
<evidence type="ECO:0000256" key="6">
    <source>
        <dbReference type="ARBA" id="ARBA00034310"/>
    </source>
</evidence>
<dbReference type="PROSITE" id="PS01036">
    <property type="entry name" value="HSP70_3"/>
    <property type="match status" value="1"/>
</dbReference>
<reference evidence="9" key="2">
    <citation type="journal article" date="2023" name="BMC Genomics">
        <title>Pest status, molecular evolution, and epigenetic factors derived from the genome assembly of Frankliniella fusca, a thysanopteran phytovirus vector.</title>
        <authorList>
            <person name="Catto M.A."/>
            <person name="Labadie P.E."/>
            <person name="Jacobson A.L."/>
            <person name="Kennedy G.G."/>
            <person name="Srinivasan R."/>
            <person name="Hunt B.G."/>
        </authorList>
    </citation>
    <scope>NUCLEOTIDE SEQUENCE</scope>
    <source>
        <strain evidence="9">PL_HMW_Pooled</strain>
    </source>
</reference>
<dbReference type="GO" id="GO:0097550">
    <property type="term" value="C:transcription preinitiation complex"/>
    <property type="evidence" value="ECO:0007669"/>
    <property type="project" value="UniProtKB-ARBA"/>
</dbReference>
<dbReference type="FunFam" id="1.25.40.90:FF:000007">
    <property type="entry name" value="Regulation of nuclear pre-mRNA domain-containing protein 1B"/>
    <property type="match status" value="1"/>
</dbReference>
<dbReference type="InterPro" id="IPR032337">
    <property type="entry name" value="RPRD1A/B_C"/>
</dbReference>
<protein>
    <submittedName>
        <fullName evidence="9">Heat shock protein 68</fullName>
    </submittedName>
</protein>
<organism evidence="9 10">
    <name type="scientific">Frankliniella fusca</name>
    <dbReference type="NCBI Taxonomy" id="407009"/>
    <lineage>
        <taxon>Eukaryota</taxon>
        <taxon>Metazoa</taxon>
        <taxon>Ecdysozoa</taxon>
        <taxon>Arthropoda</taxon>
        <taxon>Hexapoda</taxon>
        <taxon>Insecta</taxon>
        <taxon>Pterygota</taxon>
        <taxon>Neoptera</taxon>
        <taxon>Paraneoptera</taxon>
        <taxon>Thysanoptera</taxon>
        <taxon>Terebrantia</taxon>
        <taxon>Thripoidea</taxon>
        <taxon>Thripidae</taxon>
        <taxon>Frankliniella</taxon>
    </lineage>
</organism>
<keyword evidence="10" id="KW-1185">Reference proteome</keyword>
<feature type="domain" description="CID" evidence="8">
    <location>
        <begin position="636"/>
        <end position="768"/>
    </location>
</feature>
<dbReference type="SMART" id="SM00582">
    <property type="entry name" value="RPR"/>
    <property type="match status" value="1"/>
</dbReference>
<reference evidence="9" key="1">
    <citation type="submission" date="2021-07" db="EMBL/GenBank/DDBJ databases">
        <authorList>
            <person name="Catto M.A."/>
            <person name="Jacobson A."/>
            <person name="Kennedy G."/>
            <person name="Labadie P."/>
            <person name="Hunt B.G."/>
            <person name="Srinivasan R."/>
        </authorList>
    </citation>
    <scope>NUCLEOTIDE SEQUENCE</scope>
    <source>
        <strain evidence="9">PL_HMW_Pooled</strain>
        <tissue evidence="9">Head</tissue>
    </source>
</reference>
<dbReference type="GO" id="GO:0140662">
    <property type="term" value="F:ATP-dependent protein folding chaperone"/>
    <property type="evidence" value="ECO:0007669"/>
    <property type="project" value="InterPro"/>
</dbReference>
<dbReference type="GO" id="GO:0042802">
    <property type="term" value="F:identical protein binding"/>
    <property type="evidence" value="ECO:0007669"/>
    <property type="project" value="UniProtKB-ARBA"/>
</dbReference>
<dbReference type="PROSITE" id="PS51391">
    <property type="entry name" value="CID"/>
    <property type="match status" value="1"/>
</dbReference>
<gene>
    <name evidence="9" type="ORF">KUF71_005847</name>
</gene>
<dbReference type="Gene3D" id="3.30.30.30">
    <property type="match status" value="1"/>
</dbReference>
<comment type="similarity">
    <text evidence="6">Belongs to the UPF0400 (RTT103) family.</text>
</comment>
<dbReference type="SUPFAM" id="SSF53067">
    <property type="entry name" value="Actin-like ATPase domain"/>
    <property type="match status" value="2"/>
</dbReference>
<keyword evidence="5" id="KW-0539">Nucleus</keyword>
<dbReference type="GO" id="GO:0005654">
    <property type="term" value="C:nucleoplasm"/>
    <property type="evidence" value="ECO:0007669"/>
    <property type="project" value="UniProtKB-ARBA"/>
</dbReference>
<dbReference type="Gene3D" id="1.25.40.90">
    <property type="match status" value="1"/>
</dbReference>
<proteinExistence type="inferred from homology"/>
<dbReference type="SUPFAM" id="SSF100920">
    <property type="entry name" value="Heat shock protein 70kD (HSP70), peptide-binding domain"/>
    <property type="match status" value="1"/>
</dbReference>
<dbReference type="InterPro" id="IPR043129">
    <property type="entry name" value="ATPase_NBD"/>
</dbReference>
<dbReference type="InterPro" id="IPR013126">
    <property type="entry name" value="Hsp_70_fam"/>
</dbReference>
<dbReference type="GO" id="GO:0001111">
    <property type="term" value="P:RNA polymerase II promoter clearance"/>
    <property type="evidence" value="ECO:0007669"/>
    <property type="project" value="UniProtKB-ARBA"/>
</dbReference>
<dbReference type="EMBL" id="JAHWGI010000440">
    <property type="protein sequence ID" value="KAK3915540.1"/>
    <property type="molecule type" value="Genomic_DNA"/>
</dbReference>
<dbReference type="InterPro" id="IPR029047">
    <property type="entry name" value="HSP70_peptide-bd_sf"/>
</dbReference>
<accession>A0AAE1H833</accession>
<comment type="subcellular location">
    <subcellularLocation>
        <location evidence="1">Nucleus</location>
    </subcellularLocation>
</comment>
<dbReference type="AlphaFoldDB" id="A0AAE1H833"/>
<dbReference type="Gene3D" id="1.20.1270.10">
    <property type="match status" value="1"/>
</dbReference>
<dbReference type="Gene3D" id="3.90.640.10">
    <property type="entry name" value="Actin, Chain A, domain 4"/>
    <property type="match status" value="1"/>
</dbReference>
<evidence type="ECO:0000256" key="3">
    <source>
        <dbReference type="ARBA" id="ARBA00022741"/>
    </source>
</evidence>
<evidence type="ECO:0000256" key="2">
    <source>
        <dbReference type="ARBA" id="ARBA00007381"/>
    </source>
</evidence>
<keyword evidence="3" id="KW-0547">Nucleotide-binding</keyword>
<evidence type="ECO:0000256" key="1">
    <source>
        <dbReference type="ARBA" id="ARBA00004123"/>
    </source>
</evidence>
<comment type="similarity">
    <text evidence="2">Belongs to the heat shock protein 70 family.</text>
</comment>
<dbReference type="GO" id="GO:0005524">
    <property type="term" value="F:ATP binding"/>
    <property type="evidence" value="ECO:0007669"/>
    <property type="project" value="UniProtKB-KW"/>
</dbReference>
<evidence type="ECO:0000313" key="10">
    <source>
        <dbReference type="Proteomes" id="UP001219518"/>
    </source>
</evidence>
<evidence type="ECO:0000256" key="7">
    <source>
        <dbReference type="SAM" id="MobiDB-lite"/>
    </source>
</evidence>
<feature type="region of interest" description="Disordered" evidence="7">
    <location>
        <begin position="762"/>
        <end position="791"/>
    </location>
</feature>
<dbReference type="Pfam" id="PF04818">
    <property type="entry name" value="CID"/>
    <property type="match status" value="1"/>
</dbReference>
<dbReference type="PANTHER" id="PTHR19375">
    <property type="entry name" value="HEAT SHOCK PROTEIN 70KDA"/>
    <property type="match status" value="1"/>
</dbReference>